<feature type="domain" description="C2H2-type" evidence="12">
    <location>
        <begin position="298"/>
        <end position="325"/>
    </location>
</feature>
<evidence type="ECO:0000256" key="3">
    <source>
        <dbReference type="ARBA" id="ARBA00022723"/>
    </source>
</evidence>
<keyword evidence="9" id="KW-0804">Transcription</keyword>
<feature type="domain" description="C2H2-type" evidence="12">
    <location>
        <begin position="466"/>
        <end position="493"/>
    </location>
</feature>
<dbReference type="FunFam" id="3.30.160.60:FF:001498">
    <property type="entry name" value="Zinc finger protein 404"/>
    <property type="match status" value="1"/>
</dbReference>
<dbReference type="PANTHER" id="PTHR24394:SF44">
    <property type="entry name" value="ZINC FINGER PROTEIN 271-LIKE"/>
    <property type="match status" value="1"/>
</dbReference>
<organism evidence="13 14">
    <name type="scientific">Psylliodes chrysocephalus</name>
    <dbReference type="NCBI Taxonomy" id="3402493"/>
    <lineage>
        <taxon>Eukaryota</taxon>
        <taxon>Metazoa</taxon>
        <taxon>Ecdysozoa</taxon>
        <taxon>Arthropoda</taxon>
        <taxon>Hexapoda</taxon>
        <taxon>Insecta</taxon>
        <taxon>Pterygota</taxon>
        <taxon>Neoptera</taxon>
        <taxon>Endopterygota</taxon>
        <taxon>Coleoptera</taxon>
        <taxon>Polyphaga</taxon>
        <taxon>Cucujiformia</taxon>
        <taxon>Chrysomeloidea</taxon>
        <taxon>Chrysomelidae</taxon>
        <taxon>Galerucinae</taxon>
        <taxon>Alticini</taxon>
        <taxon>Psylliodes</taxon>
    </lineage>
</organism>
<name>A0A9P0DAU7_9CUCU</name>
<dbReference type="GO" id="GO:0008270">
    <property type="term" value="F:zinc ion binding"/>
    <property type="evidence" value="ECO:0007669"/>
    <property type="project" value="UniProtKB-KW"/>
</dbReference>
<feature type="domain" description="C2H2-type" evidence="12">
    <location>
        <begin position="522"/>
        <end position="549"/>
    </location>
</feature>
<dbReference type="FunFam" id="3.30.160.60:FF:000145">
    <property type="entry name" value="Zinc finger protein 574"/>
    <property type="match status" value="1"/>
</dbReference>
<dbReference type="EMBL" id="OV651820">
    <property type="protein sequence ID" value="CAH1114896.1"/>
    <property type="molecule type" value="Genomic_DNA"/>
</dbReference>
<feature type="domain" description="C2H2-type" evidence="12">
    <location>
        <begin position="382"/>
        <end position="409"/>
    </location>
</feature>
<evidence type="ECO:0000259" key="12">
    <source>
        <dbReference type="PROSITE" id="PS50157"/>
    </source>
</evidence>
<keyword evidence="5 11" id="KW-0863">Zinc-finger</keyword>
<dbReference type="OrthoDB" id="1095242at2759"/>
<dbReference type="FunFam" id="3.30.160.60:FF:000130">
    <property type="entry name" value="Spalt-like transcription factor 4"/>
    <property type="match status" value="1"/>
</dbReference>
<keyword evidence="4" id="KW-0677">Repeat</keyword>
<dbReference type="Pfam" id="PF13894">
    <property type="entry name" value="zf-C2H2_4"/>
    <property type="match status" value="1"/>
</dbReference>
<dbReference type="GO" id="GO:0000981">
    <property type="term" value="F:DNA-binding transcription factor activity, RNA polymerase II-specific"/>
    <property type="evidence" value="ECO:0007669"/>
    <property type="project" value="TreeGrafter"/>
</dbReference>
<dbReference type="PANTHER" id="PTHR24394">
    <property type="entry name" value="ZINC FINGER PROTEIN"/>
    <property type="match status" value="1"/>
</dbReference>
<evidence type="ECO:0000313" key="14">
    <source>
        <dbReference type="Proteomes" id="UP001153636"/>
    </source>
</evidence>
<comment type="subcellular location">
    <subcellularLocation>
        <location evidence="1">Nucleus</location>
    </subcellularLocation>
</comment>
<dbReference type="PROSITE" id="PS00028">
    <property type="entry name" value="ZINC_FINGER_C2H2_1"/>
    <property type="match status" value="11"/>
</dbReference>
<dbReference type="SMART" id="SM00355">
    <property type="entry name" value="ZnF_C2H2"/>
    <property type="match status" value="11"/>
</dbReference>
<dbReference type="GO" id="GO:0045596">
    <property type="term" value="P:negative regulation of cell differentiation"/>
    <property type="evidence" value="ECO:0007669"/>
    <property type="project" value="UniProtKB-ARBA"/>
</dbReference>
<evidence type="ECO:0000256" key="6">
    <source>
        <dbReference type="ARBA" id="ARBA00022833"/>
    </source>
</evidence>
<dbReference type="FunFam" id="3.30.160.60:FF:000912">
    <property type="entry name" value="Zinc finger protein 660"/>
    <property type="match status" value="4"/>
</dbReference>
<dbReference type="FunFam" id="3.30.160.60:FF:000634">
    <property type="entry name" value="Zinc finger X-chromosomal protein"/>
    <property type="match status" value="1"/>
</dbReference>
<comment type="similarity">
    <text evidence="2">Belongs to the krueppel C2H2-type zinc-finger protein family.</text>
</comment>
<sequence length="577" mass="67991">MDVKQLFDHNNIEIIKMEPDLVSDQIDGNYCCTKDKTFKNNKYYVLGDNDNICEYQTTREFVNVDGIKQECELPKIEGSDFLENFEYESVPENVNDIKAADIGDIKPVINEINEYVQFKNESELLTSHCDLPTLNSEVKFTDYPNYFAQPCSSKQILIKSKSSKHTVRNVPKQKKRGYPWFVLKKTFRSPRENLFNLQFGRSYETCYYCGQIFLTKSQFLFHFIAIHYVKKVTKFSKRKFGQYKHCRCENCLNTIFKDRPIANMSHSNDKNCEISSKRIPIEINLNNHIKMHTGKKLYKCNICLKRYTQKHNLEKHLKIHTVEKPFKCEICSMRFIEKSDIKKHLIIHTGEKPFQCEICSKQFTEKGNLKCHLKSHTGEKPFKCEICSKLFTHKGDLNKHLTVHTGEKPFKCEICSKRFIQKSYLKKHQLIHTGEKPFECKICSKQFTQKSSLNFHLKIHAGEKLFHCEICSKLFTQKIDLKRHLKIHTGEKPFKCEICSKQFILKNDLKKHSRIHTGEKPFECEICSKRFIQKSHLKKHSIIHTGEKPFECEICLKRFTQKSHLKKHSIIHTGKYI</sequence>
<evidence type="ECO:0000313" key="13">
    <source>
        <dbReference type="EMBL" id="CAH1114896.1"/>
    </source>
</evidence>
<keyword evidence="14" id="KW-1185">Reference proteome</keyword>
<dbReference type="GO" id="GO:0003677">
    <property type="term" value="F:DNA binding"/>
    <property type="evidence" value="ECO:0007669"/>
    <property type="project" value="UniProtKB-KW"/>
</dbReference>
<evidence type="ECO:0000256" key="2">
    <source>
        <dbReference type="ARBA" id="ARBA00006991"/>
    </source>
</evidence>
<protein>
    <recommendedName>
        <fullName evidence="12">C2H2-type domain-containing protein</fullName>
    </recommendedName>
</protein>
<accession>A0A9P0DAU7</accession>
<feature type="domain" description="C2H2-type" evidence="12">
    <location>
        <begin position="494"/>
        <end position="521"/>
    </location>
</feature>
<dbReference type="AlphaFoldDB" id="A0A9P0DAU7"/>
<evidence type="ECO:0000256" key="1">
    <source>
        <dbReference type="ARBA" id="ARBA00004123"/>
    </source>
</evidence>
<dbReference type="Pfam" id="PF00096">
    <property type="entry name" value="zf-C2H2"/>
    <property type="match status" value="8"/>
</dbReference>
<dbReference type="InterPro" id="IPR013087">
    <property type="entry name" value="Znf_C2H2_type"/>
</dbReference>
<evidence type="ECO:0000256" key="4">
    <source>
        <dbReference type="ARBA" id="ARBA00022737"/>
    </source>
</evidence>
<evidence type="ECO:0000256" key="10">
    <source>
        <dbReference type="ARBA" id="ARBA00023242"/>
    </source>
</evidence>
<dbReference type="Proteomes" id="UP001153636">
    <property type="component" value="Chromosome 8"/>
</dbReference>
<keyword evidence="6" id="KW-0862">Zinc</keyword>
<dbReference type="GO" id="GO:0005634">
    <property type="term" value="C:nucleus"/>
    <property type="evidence" value="ECO:0007669"/>
    <property type="project" value="UniProtKB-SubCell"/>
</dbReference>
<evidence type="ECO:0000256" key="11">
    <source>
        <dbReference type="PROSITE-ProRule" id="PRU00042"/>
    </source>
</evidence>
<keyword evidence="3" id="KW-0479">Metal-binding</keyword>
<feature type="domain" description="C2H2-type" evidence="12">
    <location>
        <begin position="410"/>
        <end position="437"/>
    </location>
</feature>
<keyword evidence="7" id="KW-0805">Transcription regulation</keyword>
<feature type="domain" description="C2H2-type" evidence="12">
    <location>
        <begin position="326"/>
        <end position="353"/>
    </location>
</feature>
<evidence type="ECO:0000256" key="8">
    <source>
        <dbReference type="ARBA" id="ARBA00023125"/>
    </source>
</evidence>
<proteinExistence type="inferred from homology"/>
<evidence type="ECO:0000256" key="7">
    <source>
        <dbReference type="ARBA" id="ARBA00023015"/>
    </source>
</evidence>
<dbReference type="PROSITE" id="PS50157">
    <property type="entry name" value="ZINC_FINGER_C2H2_2"/>
    <property type="match status" value="10"/>
</dbReference>
<feature type="domain" description="C2H2-type" evidence="12">
    <location>
        <begin position="550"/>
        <end position="577"/>
    </location>
</feature>
<gene>
    <name evidence="13" type="ORF">PSYICH_LOCUS14301</name>
</gene>
<reference evidence="13" key="1">
    <citation type="submission" date="2022-01" db="EMBL/GenBank/DDBJ databases">
        <authorList>
            <person name="King R."/>
        </authorList>
    </citation>
    <scope>NUCLEOTIDE SEQUENCE</scope>
</reference>
<dbReference type="FunFam" id="3.30.160.60:FF:001480">
    <property type="entry name" value="Si:cabz01071911.3"/>
    <property type="match status" value="1"/>
</dbReference>
<evidence type="ECO:0000256" key="5">
    <source>
        <dbReference type="ARBA" id="ARBA00022771"/>
    </source>
</evidence>
<keyword evidence="10" id="KW-0539">Nucleus</keyword>
<dbReference type="SUPFAM" id="SSF57667">
    <property type="entry name" value="beta-beta-alpha zinc fingers"/>
    <property type="match status" value="6"/>
</dbReference>
<dbReference type="InterPro" id="IPR036236">
    <property type="entry name" value="Znf_C2H2_sf"/>
</dbReference>
<dbReference type="Gene3D" id="3.30.160.60">
    <property type="entry name" value="Classic Zinc Finger"/>
    <property type="match status" value="10"/>
</dbReference>
<evidence type="ECO:0000256" key="9">
    <source>
        <dbReference type="ARBA" id="ARBA00023163"/>
    </source>
</evidence>
<feature type="domain" description="C2H2-type" evidence="12">
    <location>
        <begin position="438"/>
        <end position="465"/>
    </location>
</feature>
<feature type="domain" description="C2H2-type" evidence="12">
    <location>
        <begin position="354"/>
        <end position="381"/>
    </location>
</feature>
<dbReference type="FunFam" id="3.30.160.60:FF:002343">
    <property type="entry name" value="Zinc finger protein 33A"/>
    <property type="match status" value="1"/>
</dbReference>
<keyword evidence="8" id="KW-0238">DNA-binding</keyword>